<name>E3D006_9BACT</name>
<dbReference type="Pfam" id="PF16538">
    <property type="entry name" value="FlgT_C"/>
    <property type="match status" value="1"/>
</dbReference>
<evidence type="ECO:0000259" key="1">
    <source>
        <dbReference type="Pfam" id="PF16538"/>
    </source>
</evidence>
<dbReference type="Proteomes" id="UP000005096">
    <property type="component" value="Chromosome"/>
</dbReference>
<dbReference type="STRING" id="584708.Apau_0504"/>
<evidence type="ECO:0000313" key="2">
    <source>
        <dbReference type="EMBL" id="EFQ22938.1"/>
    </source>
</evidence>
<proteinExistence type="predicted"/>
<accession>E3D006</accession>
<reference evidence="2 3" key="1">
    <citation type="journal article" date="2010" name="Stand. Genomic Sci.">
        <title>Non-contiguous finished genome sequence of Aminomonas paucivorans type strain (GLU-3).</title>
        <authorList>
            <person name="Pitluck S."/>
            <person name="Yasawong M."/>
            <person name="Held B."/>
            <person name="Lapidus A."/>
            <person name="Nolan M."/>
            <person name="Copeland A."/>
            <person name="Lucas S."/>
            <person name="Del Rio T.G."/>
            <person name="Tice H."/>
            <person name="Cheng J.F."/>
            <person name="Chertkov O."/>
            <person name="Goodwin L."/>
            <person name="Tapia R."/>
            <person name="Han C."/>
            <person name="Liolios K."/>
            <person name="Ivanova N."/>
            <person name="Mavromatis K."/>
            <person name="Ovchinnikova G."/>
            <person name="Pati A."/>
            <person name="Chen A."/>
            <person name="Palaniappan K."/>
            <person name="Land M."/>
            <person name="Hauser L."/>
            <person name="Chang Y.J."/>
            <person name="Jeffries C.D."/>
            <person name="Pukall R."/>
            <person name="Spring S."/>
            <person name="Rohde M."/>
            <person name="Sikorski J."/>
            <person name="Goker M."/>
            <person name="Woyke T."/>
            <person name="Bristow J."/>
            <person name="Eisen J.A."/>
            <person name="Markowitz V."/>
            <person name="Hugenholtz P."/>
            <person name="Kyrpides N.C."/>
            <person name="Klenk H.P."/>
        </authorList>
    </citation>
    <scope>NUCLEOTIDE SEQUENCE [LARGE SCALE GENOMIC DNA]</scope>
    <source>
        <strain evidence="2 3">DSM 12260</strain>
    </source>
</reference>
<sequence length="330" mass="36984">MCILRRAAISGRITVNPLRPLRSRVLVVLASSLLGIALWGAAARADVVDPQVGLRFRLATPIHNLSYFKVWPSRYEPGDALPEHMTFFFQNLLKESPLITATLVDKELGAGWPTHGFTPDDVVLKINLEDAAFTNRNTMGSKMTGRAFVRMTVYRALTKDVLFTTVVKGRETRWNPEYLDILDKQPVLWKDFERTVYWMAIQDALRQAANELLRNYTGYRILGRLTAVATPAEGLEGTWDRRAKRFHINLGRDDSLKVGDVLAVTRASAARTVDAEEPVMLYPQVVGKVKVVFLQERDGVVQVVSEHKRAPLEPGDALSVPILAPRKGQL</sequence>
<evidence type="ECO:0000313" key="3">
    <source>
        <dbReference type="Proteomes" id="UP000005096"/>
    </source>
</evidence>
<dbReference type="EMBL" id="CM001022">
    <property type="protein sequence ID" value="EFQ22938.1"/>
    <property type="molecule type" value="Genomic_DNA"/>
</dbReference>
<dbReference type="AlphaFoldDB" id="E3D006"/>
<gene>
    <name evidence="2" type="ORF">Apau_0504</name>
</gene>
<organism evidence="2 3">
    <name type="scientific">Aminomonas paucivorans DSM 12260</name>
    <dbReference type="NCBI Taxonomy" id="584708"/>
    <lineage>
        <taxon>Bacteria</taxon>
        <taxon>Thermotogati</taxon>
        <taxon>Synergistota</taxon>
        <taxon>Synergistia</taxon>
        <taxon>Synergistales</taxon>
        <taxon>Synergistaceae</taxon>
        <taxon>Aminomonas</taxon>
    </lineage>
</organism>
<dbReference type="PaxDb" id="584708-Apau_0504"/>
<dbReference type="eggNOG" id="ENOG5032RPK">
    <property type="taxonomic scope" value="Bacteria"/>
</dbReference>
<dbReference type="HOGENOM" id="CLU_894107_0_0_0"/>
<dbReference type="InterPro" id="IPR032388">
    <property type="entry name" value="FlgT_C"/>
</dbReference>
<feature type="domain" description="Flagellar assembly protein T C-terminal" evidence="1">
    <location>
        <begin position="244"/>
        <end position="317"/>
    </location>
</feature>
<keyword evidence="3" id="KW-1185">Reference proteome</keyword>
<protein>
    <recommendedName>
        <fullName evidence="1">Flagellar assembly protein T C-terminal domain-containing protein</fullName>
    </recommendedName>
</protein>